<reference evidence="1" key="4">
    <citation type="submission" date="2024-05" db="EMBL/GenBank/DDBJ databases">
        <authorList>
            <person name="Sun Q."/>
            <person name="Zhou Y."/>
        </authorList>
    </citation>
    <scope>NUCLEOTIDE SEQUENCE</scope>
    <source>
        <strain evidence="1">CGMCC 1.18437</strain>
    </source>
</reference>
<organism evidence="2 3">
    <name type="scientific">Deinococcus metalli</name>
    <dbReference type="NCBI Taxonomy" id="1141878"/>
    <lineage>
        <taxon>Bacteria</taxon>
        <taxon>Thermotogati</taxon>
        <taxon>Deinococcota</taxon>
        <taxon>Deinococci</taxon>
        <taxon>Deinococcales</taxon>
        <taxon>Deinococcaceae</taxon>
        <taxon>Deinococcus</taxon>
    </lineage>
</organism>
<protein>
    <submittedName>
        <fullName evidence="2">Uncharacterized protein (DUF849 family)</fullName>
    </submittedName>
</protein>
<proteinExistence type="predicted"/>
<dbReference type="PANTHER" id="PTHR37418:SF1">
    <property type="entry name" value="3-KETO-5-AMINOHEXANOATE CLEAVAGE PROTEIN"/>
    <property type="match status" value="1"/>
</dbReference>
<dbReference type="EMBL" id="JACHFK010000006">
    <property type="protein sequence ID" value="MBB5377248.1"/>
    <property type="molecule type" value="Genomic_DNA"/>
</dbReference>
<dbReference type="EMBL" id="BNAJ01000006">
    <property type="protein sequence ID" value="GHF47895.1"/>
    <property type="molecule type" value="Genomic_DNA"/>
</dbReference>
<dbReference type="AlphaFoldDB" id="A0A7W8KGA9"/>
<reference evidence="4" key="2">
    <citation type="journal article" date="2019" name="Int. J. Syst. Evol. Microbiol.">
        <title>The Global Catalogue of Microorganisms (GCM) 10K type strain sequencing project: providing services to taxonomists for standard genome sequencing and annotation.</title>
        <authorList>
            <consortium name="The Broad Institute Genomics Platform"/>
            <consortium name="The Broad Institute Genome Sequencing Center for Infectious Disease"/>
            <person name="Wu L."/>
            <person name="Ma J."/>
        </authorList>
    </citation>
    <scope>NUCLEOTIDE SEQUENCE [LARGE SCALE GENOMIC DNA]</scope>
    <source>
        <strain evidence="4">CGMCC 1.18437</strain>
    </source>
</reference>
<evidence type="ECO:0000313" key="3">
    <source>
        <dbReference type="Proteomes" id="UP000539473"/>
    </source>
</evidence>
<keyword evidence="4" id="KW-1185">Reference proteome</keyword>
<sequence>MGISSGFWILPDVAGHLDAARAYAALTPAERPDFVSVNLHEPHALALADVLLAADIGVEAGVWNPHAVATFRAWPQAQRTLRVLVELPDEPVATALPLADDLLRGLAGVAPAVPRLLHGLDRSAWPMLRRAAALGLSTRTGLEDTVRLPDGSPAPGNAALVAAARDVLASAR</sequence>
<accession>A0A7W8KGA9</accession>
<reference evidence="2 3" key="3">
    <citation type="submission" date="2020-08" db="EMBL/GenBank/DDBJ databases">
        <title>Genomic Encyclopedia of Type Strains, Phase IV (KMG-IV): sequencing the most valuable type-strain genomes for metagenomic binning, comparative biology and taxonomic classification.</title>
        <authorList>
            <person name="Goeker M."/>
        </authorList>
    </citation>
    <scope>NUCLEOTIDE SEQUENCE [LARGE SCALE GENOMIC DNA]</scope>
    <source>
        <strain evidence="2 3">DSM 27521</strain>
    </source>
</reference>
<dbReference type="RefSeq" id="WP_229831971.1">
    <property type="nucleotide sequence ID" value="NZ_BNAJ01000006.1"/>
</dbReference>
<dbReference type="InterPro" id="IPR013785">
    <property type="entry name" value="Aldolase_TIM"/>
</dbReference>
<gene>
    <name evidence="1" type="ORF">GCM10017781_25280</name>
    <name evidence="2" type="ORF">HNQ07_002721</name>
</gene>
<evidence type="ECO:0000313" key="1">
    <source>
        <dbReference type="EMBL" id="GHF47895.1"/>
    </source>
</evidence>
<dbReference type="Pfam" id="PF05853">
    <property type="entry name" value="BKACE"/>
    <property type="match status" value="1"/>
</dbReference>
<dbReference type="Gene3D" id="3.20.20.70">
    <property type="entry name" value="Aldolase class I"/>
    <property type="match status" value="1"/>
</dbReference>
<dbReference type="PANTHER" id="PTHR37418">
    <property type="entry name" value="3-KETO-5-AMINOHEXANOATE CLEAVAGE ENZYME-RELATED"/>
    <property type="match status" value="1"/>
</dbReference>
<comment type="caution">
    <text evidence="2">The sequence shown here is derived from an EMBL/GenBank/DDBJ whole genome shotgun (WGS) entry which is preliminary data.</text>
</comment>
<dbReference type="Proteomes" id="UP000539473">
    <property type="component" value="Unassembled WGS sequence"/>
</dbReference>
<dbReference type="InterPro" id="IPR008567">
    <property type="entry name" value="BKACE"/>
</dbReference>
<name>A0A7W8KGA9_9DEIO</name>
<evidence type="ECO:0000313" key="2">
    <source>
        <dbReference type="EMBL" id="MBB5377248.1"/>
    </source>
</evidence>
<evidence type="ECO:0000313" key="4">
    <source>
        <dbReference type="Proteomes" id="UP000619376"/>
    </source>
</evidence>
<dbReference type="Proteomes" id="UP000619376">
    <property type="component" value="Unassembled WGS sequence"/>
</dbReference>
<reference evidence="1" key="1">
    <citation type="journal article" date="2014" name="Int. J. Syst. Evol. Microbiol.">
        <title>Complete genome of a new Firmicutes species belonging to the dominant human colonic microbiota ('Ruminococcus bicirculans') reveals two chromosomes and a selective capacity to utilize plant glucans.</title>
        <authorList>
            <consortium name="NISC Comparative Sequencing Program"/>
            <person name="Wegmann U."/>
            <person name="Louis P."/>
            <person name="Goesmann A."/>
            <person name="Henrissat B."/>
            <person name="Duncan S.H."/>
            <person name="Flint H.J."/>
        </authorList>
    </citation>
    <scope>NUCLEOTIDE SEQUENCE</scope>
    <source>
        <strain evidence="1">CGMCC 1.18437</strain>
    </source>
</reference>
<dbReference type="GO" id="GO:0043720">
    <property type="term" value="F:3-keto-5-aminohexanoate cleavage activity"/>
    <property type="evidence" value="ECO:0007669"/>
    <property type="project" value="InterPro"/>
</dbReference>